<dbReference type="EMBL" id="CP058595">
    <property type="protein sequence ID" value="QLG45238.1"/>
    <property type="molecule type" value="Genomic_DNA"/>
</dbReference>
<dbReference type="SUPFAM" id="SSF53448">
    <property type="entry name" value="Nucleotide-diphospho-sugar transferases"/>
    <property type="match status" value="1"/>
</dbReference>
<dbReference type="InterPro" id="IPR029044">
    <property type="entry name" value="Nucleotide-diphossugar_trans"/>
</dbReference>
<evidence type="ECO:0000313" key="6">
    <source>
        <dbReference type="Proteomes" id="UP000509302"/>
    </source>
</evidence>
<proteinExistence type="inferred from homology"/>
<dbReference type="Pfam" id="PF00535">
    <property type="entry name" value="Glycos_transf_2"/>
    <property type="match status" value="1"/>
</dbReference>
<reference evidence="5 6" key="1">
    <citation type="journal article" date="2006" name="Int. J. Syst. Evol. Microbiol.">
        <title>Costertonia aggregata gen. nov., sp. nov., a mesophilic marine bacterium of the family Flavobacteriaceae, isolated from a mature biofilm.</title>
        <authorList>
            <person name="Kwon K.K."/>
            <person name="Lee Y.K."/>
            <person name="Lee H.K."/>
        </authorList>
    </citation>
    <scope>NUCLEOTIDE SEQUENCE [LARGE SCALE GENOMIC DNA]</scope>
    <source>
        <strain evidence="5 6">KCCM 42265</strain>
    </source>
</reference>
<dbReference type="RefSeq" id="WP_179241527.1">
    <property type="nucleotide sequence ID" value="NZ_CP058595.1"/>
</dbReference>
<evidence type="ECO:0000259" key="4">
    <source>
        <dbReference type="Pfam" id="PF00535"/>
    </source>
</evidence>
<evidence type="ECO:0000256" key="3">
    <source>
        <dbReference type="ARBA" id="ARBA00022679"/>
    </source>
</evidence>
<keyword evidence="2" id="KW-0328">Glycosyltransferase</keyword>
<dbReference type="AlphaFoldDB" id="A0A7H9AP66"/>
<dbReference type="InterPro" id="IPR050834">
    <property type="entry name" value="Glycosyltransf_2"/>
</dbReference>
<keyword evidence="3 5" id="KW-0808">Transferase</keyword>
<evidence type="ECO:0000256" key="1">
    <source>
        <dbReference type="ARBA" id="ARBA00006739"/>
    </source>
</evidence>
<keyword evidence="6" id="KW-1185">Reference proteome</keyword>
<sequence length="270" mass="31485">MNFSVLMSVYEKDNPTYLKEALDSIWIQQSLKPTQIVIVEDGPLPDKLFAIIKEFSKTAPVERVKLATNVGLGKALSKGIEYCSYELVARMDSDDISKPERFERQIAFLKKHKEIDVLGTFIDEFKETTSNIIATRKVPEKNLEIKSKLKVRNTMNHVSIMAKKNKILISGNYKTMFYFEDYYLWARMFMNDCIFYNIQESLVNVRIGQDMIGRRLGLSYAKHEINFYRKLKDIGFIGNLAFLKAIFLRLPLRFLPKKILGVFYNYIIRS</sequence>
<accession>A0A7H9AP66</accession>
<dbReference type="Gene3D" id="3.90.550.10">
    <property type="entry name" value="Spore Coat Polysaccharide Biosynthesis Protein SpsA, Chain A"/>
    <property type="match status" value="1"/>
</dbReference>
<dbReference type="Proteomes" id="UP000509302">
    <property type="component" value="Chromosome"/>
</dbReference>
<gene>
    <name evidence="5" type="ORF">HYG79_07725</name>
</gene>
<name>A0A7H9AP66_9FLAO</name>
<dbReference type="PANTHER" id="PTHR43685:SF5">
    <property type="entry name" value="GLYCOSYLTRANSFERASE EPSE-RELATED"/>
    <property type="match status" value="1"/>
</dbReference>
<organism evidence="5 6">
    <name type="scientific">Costertonia aggregata</name>
    <dbReference type="NCBI Taxonomy" id="343403"/>
    <lineage>
        <taxon>Bacteria</taxon>
        <taxon>Pseudomonadati</taxon>
        <taxon>Bacteroidota</taxon>
        <taxon>Flavobacteriia</taxon>
        <taxon>Flavobacteriales</taxon>
        <taxon>Flavobacteriaceae</taxon>
        <taxon>Costertonia</taxon>
    </lineage>
</organism>
<evidence type="ECO:0000256" key="2">
    <source>
        <dbReference type="ARBA" id="ARBA00022676"/>
    </source>
</evidence>
<dbReference type="PANTHER" id="PTHR43685">
    <property type="entry name" value="GLYCOSYLTRANSFERASE"/>
    <property type="match status" value="1"/>
</dbReference>
<feature type="domain" description="Glycosyltransferase 2-like" evidence="4">
    <location>
        <begin position="4"/>
        <end position="165"/>
    </location>
</feature>
<dbReference type="GO" id="GO:0016757">
    <property type="term" value="F:glycosyltransferase activity"/>
    <property type="evidence" value="ECO:0007669"/>
    <property type="project" value="UniProtKB-KW"/>
</dbReference>
<comment type="similarity">
    <text evidence="1">Belongs to the glycosyltransferase 2 family.</text>
</comment>
<dbReference type="InterPro" id="IPR001173">
    <property type="entry name" value="Glyco_trans_2-like"/>
</dbReference>
<evidence type="ECO:0000313" key="5">
    <source>
        <dbReference type="EMBL" id="QLG45238.1"/>
    </source>
</evidence>
<protein>
    <submittedName>
        <fullName evidence="5">Glycosyltransferase</fullName>
    </submittedName>
</protein>
<dbReference type="KEGG" id="cagg:HYG79_07725"/>